<dbReference type="SUPFAM" id="SSF46689">
    <property type="entry name" value="Homeodomain-like"/>
    <property type="match status" value="1"/>
</dbReference>
<gene>
    <name evidence="6" type="ORF">E3T61_04450</name>
</gene>
<dbReference type="PANTHER" id="PTHR30055:SF239">
    <property type="entry name" value="TRANSCRIPTIONAL REGULATORY PROTEIN"/>
    <property type="match status" value="1"/>
</dbReference>
<proteinExistence type="predicted"/>
<evidence type="ECO:0000313" key="7">
    <source>
        <dbReference type="Proteomes" id="UP000298468"/>
    </source>
</evidence>
<dbReference type="Pfam" id="PF13305">
    <property type="entry name" value="TetR_C_33"/>
    <property type="match status" value="1"/>
</dbReference>
<keyword evidence="1" id="KW-0805">Transcription regulation</keyword>
<evidence type="ECO:0000256" key="2">
    <source>
        <dbReference type="ARBA" id="ARBA00023125"/>
    </source>
</evidence>
<dbReference type="OrthoDB" id="71867at2"/>
<dbReference type="Gene3D" id="1.10.10.60">
    <property type="entry name" value="Homeodomain-like"/>
    <property type="match status" value="1"/>
</dbReference>
<dbReference type="GO" id="GO:0000976">
    <property type="term" value="F:transcription cis-regulatory region binding"/>
    <property type="evidence" value="ECO:0007669"/>
    <property type="project" value="TreeGrafter"/>
</dbReference>
<dbReference type="EMBL" id="SOHM01000008">
    <property type="protein sequence ID" value="TFD93354.1"/>
    <property type="molecule type" value="Genomic_DNA"/>
</dbReference>
<evidence type="ECO:0000256" key="4">
    <source>
        <dbReference type="PROSITE-ProRule" id="PRU00335"/>
    </source>
</evidence>
<evidence type="ECO:0000256" key="1">
    <source>
        <dbReference type="ARBA" id="ARBA00023015"/>
    </source>
</evidence>
<dbReference type="RefSeq" id="WP_134639694.1">
    <property type="nucleotide sequence ID" value="NZ_SOHM01000008.1"/>
</dbReference>
<comment type="caution">
    <text evidence="6">The sequence shown here is derived from an EMBL/GenBank/DDBJ whole genome shotgun (WGS) entry which is preliminary data.</text>
</comment>
<dbReference type="Gene3D" id="1.10.357.10">
    <property type="entry name" value="Tetracycline Repressor, domain 2"/>
    <property type="match status" value="1"/>
</dbReference>
<dbReference type="PANTHER" id="PTHR30055">
    <property type="entry name" value="HTH-TYPE TRANSCRIPTIONAL REGULATOR RUTR"/>
    <property type="match status" value="1"/>
</dbReference>
<organism evidence="6 7">
    <name type="scientific">Cryobacterium lactosi</name>
    <dbReference type="NCBI Taxonomy" id="1259202"/>
    <lineage>
        <taxon>Bacteria</taxon>
        <taxon>Bacillati</taxon>
        <taxon>Actinomycetota</taxon>
        <taxon>Actinomycetes</taxon>
        <taxon>Micrococcales</taxon>
        <taxon>Microbacteriaceae</taxon>
        <taxon>Cryobacterium</taxon>
    </lineage>
</organism>
<dbReference type="Proteomes" id="UP000298468">
    <property type="component" value="Unassembled WGS sequence"/>
</dbReference>
<evidence type="ECO:0000313" key="6">
    <source>
        <dbReference type="EMBL" id="TFD93354.1"/>
    </source>
</evidence>
<dbReference type="GO" id="GO:0003700">
    <property type="term" value="F:DNA-binding transcription factor activity"/>
    <property type="evidence" value="ECO:0007669"/>
    <property type="project" value="TreeGrafter"/>
</dbReference>
<sequence>MKRPGVTEAKLVQAAADLADEAGLPAVTVSALARRFDVRPASIYSHITGLDGLLDLTAARALQELADALAEALPGKAGRAALFAFADTHRDYATAHPGRWEAAQRRVSAEAADGGAGRVIARAARAIVSGYGLSPHDEVHAVRLLGSAINGFVALESGGGFDHSEPSAAASWSRVLDAIDTSLRNWPRAHPQHPDPTTD</sequence>
<keyword evidence="7" id="KW-1185">Reference proteome</keyword>
<evidence type="ECO:0000256" key="3">
    <source>
        <dbReference type="ARBA" id="ARBA00023163"/>
    </source>
</evidence>
<accession>A0A4R9BZL4</accession>
<dbReference type="InterPro" id="IPR036271">
    <property type="entry name" value="Tet_transcr_reg_TetR-rel_C_sf"/>
</dbReference>
<dbReference type="SUPFAM" id="SSF48498">
    <property type="entry name" value="Tetracyclin repressor-like, C-terminal domain"/>
    <property type="match status" value="1"/>
</dbReference>
<evidence type="ECO:0000259" key="5">
    <source>
        <dbReference type="PROSITE" id="PS50977"/>
    </source>
</evidence>
<keyword evidence="2 4" id="KW-0238">DNA-binding</keyword>
<protein>
    <submittedName>
        <fullName evidence="6">TetR/AcrR family transcriptional regulator</fullName>
    </submittedName>
</protein>
<dbReference type="InterPro" id="IPR009057">
    <property type="entry name" value="Homeodomain-like_sf"/>
</dbReference>
<name>A0A4R9BZL4_9MICO</name>
<dbReference type="InterPro" id="IPR001647">
    <property type="entry name" value="HTH_TetR"/>
</dbReference>
<dbReference type="InterPro" id="IPR050109">
    <property type="entry name" value="HTH-type_TetR-like_transc_reg"/>
</dbReference>
<feature type="domain" description="HTH tetR-type" evidence="5">
    <location>
        <begin position="5"/>
        <end position="65"/>
    </location>
</feature>
<feature type="DNA-binding region" description="H-T-H motif" evidence="4">
    <location>
        <begin position="28"/>
        <end position="47"/>
    </location>
</feature>
<keyword evidence="3" id="KW-0804">Transcription</keyword>
<dbReference type="InterPro" id="IPR025996">
    <property type="entry name" value="MT1864/Rv1816-like_C"/>
</dbReference>
<dbReference type="PROSITE" id="PS50977">
    <property type="entry name" value="HTH_TETR_2"/>
    <property type="match status" value="1"/>
</dbReference>
<reference evidence="6 7" key="1">
    <citation type="submission" date="2019-03" db="EMBL/GenBank/DDBJ databases">
        <title>Genomics of glacier-inhabiting Cryobacterium strains.</title>
        <authorList>
            <person name="Liu Q."/>
            <person name="Xin Y.-H."/>
        </authorList>
    </citation>
    <scope>NUCLEOTIDE SEQUENCE [LARGE SCALE GENOMIC DNA]</scope>
    <source>
        <strain evidence="6 7">Sr59</strain>
    </source>
</reference>
<dbReference type="AlphaFoldDB" id="A0A4R9BZL4"/>